<dbReference type="Proteomes" id="UP001151529">
    <property type="component" value="Chromosome 13"/>
</dbReference>
<accession>A0A9Q0SXZ5</accession>
<name>A0A9Q0SXZ5_SALVM</name>
<feature type="compositionally biased region" description="Low complexity" evidence="1">
    <location>
        <begin position="83"/>
        <end position="96"/>
    </location>
</feature>
<evidence type="ECO:0000313" key="3">
    <source>
        <dbReference type="Proteomes" id="UP001151529"/>
    </source>
</evidence>
<evidence type="ECO:0000313" key="2">
    <source>
        <dbReference type="EMBL" id="KAJ6693245.1"/>
    </source>
</evidence>
<reference evidence="2" key="1">
    <citation type="submission" date="2022-11" db="EMBL/GenBank/DDBJ databases">
        <authorList>
            <person name="Hyden B.L."/>
            <person name="Feng K."/>
            <person name="Yates T."/>
            <person name="Jawdy S."/>
            <person name="Smart L.B."/>
            <person name="Muchero W."/>
        </authorList>
    </citation>
    <scope>NUCLEOTIDE SEQUENCE</scope>
    <source>
        <tissue evidence="2">Shoot tip</tissue>
    </source>
</reference>
<dbReference type="AlphaFoldDB" id="A0A9Q0SXZ5"/>
<reference evidence="2" key="2">
    <citation type="journal article" date="2023" name="Int. J. Mol. Sci.">
        <title>De Novo Assembly and Annotation of 11 Diverse Shrub Willow (Salix) Genomes Reveals Novel Gene Organization in Sex-Linked Regions.</title>
        <authorList>
            <person name="Hyden B."/>
            <person name="Feng K."/>
            <person name="Yates T.B."/>
            <person name="Jawdy S."/>
            <person name="Cereghino C."/>
            <person name="Smart L.B."/>
            <person name="Muchero W."/>
        </authorList>
    </citation>
    <scope>NUCLEOTIDE SEQUENCE [LARGE SCALE GENOMIC DNA]</scope>
    <source>
        <tissue evidence="2">Shoot tip</tissue>
    </source>
</reference>
<comment type="caution">
    <text evidence="2">The sequence shown here is derived from an EMBL/GenBank/DDBJ whole genome shotgun (WGS) entry which is preliminary data.</text>
</comment>
<gene>
    <name evidence="2" type="ORF">OIU85_004049</name>
</gene>
<keyword evidence="3" id="KW-1185">Reference proteome</keyword>
<feature type="region of interest" description="Disordered" evidence="1">
    <location>
        <begin position="80"/>
        <end position="102"/>
    </location>
</feature>
<proteinExistence type="predicted"/>
<organism evidence="2 3">
    <name type="scientific">Salix viminalis</name>
    <name type="common">Common osier</name>
    <name type="synonym">Basket willow</name>
    <dbReference type="NCBI Taxonomy" id="40686"/>
    <lineage>
        <taxon>Eukaryota</taxon>
        <taxon>Viridiplantae</taxon>
        <taxon>Streptophyta</taxon>
        <taxon>Embryophyta</taxon>
        <taxon>Tracheophyta</taxon>
        <taxon>Spermatophyta</taxon>
        <taxon>Magnoliopsida</taxon>
        <taxon>eudicotyledons</taxon>
        <taxon>Gunneridae</taxon>
        <taxon>Pentapetalae</taxon>
        <taxon>rosids</taxon>
        <taxon>fabids</taxon>
        <taxon>Malpighiales</taxon>
        <taxon>Salicaceae</taxon>
        <taxon>Saliceae</taxon>
        <taxon>Salix</taxon>
    </lineage>
</organism>
<evidence type="ECO:0000256" key="1">
    <source>
        <dbReference type="SAM" id="MobiDB-lite"/>
    </source>
</evidence>
<sequence length="128" mass="14116">MEESHTFSAALASNQDIILLHNFEHEITKESTTLKGHAVILPGRCPQGITLQSYTEQGGVRSTQFILHDQVLNRGDNRVAGFPSSSRSARAAADSTSPPPIDLQKCVAKKASTSFKQKRMQKRLKKIQ</sequence>
<dbReference type="EMBL" id="JAPFFL010000011">
    <property type="protein sequence ID" value="KAJ6693245.1"/>
    <property type="molecule type" value="Genomic_DNA"/>
</dbReference>
<dbReference type="OrthoDB" id="10469936at2759"/>
<protein>
    <submittedName>
        <fullName evidence="2">Uncharacterized protein</fullName>
    </submittedName>
</protein>